<evidence type="ECO:0000259" key="1">
    <source>
        <dbReference type="PROSITE" id="PS50234"/>
    </source>
</evidence>
<organism evidence="2 3">
    <name type="scientific">Sedimentibacter hydroxybenzoicus DSM 7310</name>
    <dbReference type="NCBI Taxonomy" id="1123245"/>
    <lineage>
        <taxon>Bacteria</taxon>
        <taxon>Bacillati</taxon>
        <taxon>Bacillota</taxon>
        <taxon>Tissierellia</taxon>
        <taxon>Sedimentibacter</taxon>
    </lineage>
</organism>
<dbReference type="SUPFAM" id="SSF53300">
    <property type="entry name" value="vWA-like"/>
    <property type="match status" value="1"/>
</dbReference>
<dbReference type="EMBL" id="JACBNQ010000016">
    <property type="protein sequence ID" value="NYB75075.1"/>
    <property type="molecule type" value="Genomic_DNA"/>
</dbReference>
<dbReference type="InterPro" id="IPR002035">
    <property type="entry name" value="VWF_A"/>
</dbReference>
<dbReference type="InterPro" id="IPR051928">
    <property type="entry name" value="NorD/CobT"/>
</dbReference>
<name>A0A974BKN5_SEDHY</name>
<gene>
    <name evidence="2" type="ORF">HZF24_13080</name>
</gene>
<accession>A0A974BKN5</accession>
<dbReference type="RefSeq" id="WP_179238778.1">
    <property type="nucleotide sequence ID" value="NZ_JACBNQ010000016.1"/>
</dbReference>
<evidence type="ECO:0000313" key="3">
    <source>
        <dbReference type="Proteomes" id="UP000611629"/>
    </source>
</evidence>
<sequence length="556" mass="64766">MEKRLNEKQRALNIIWNASKNYSLEPELIVYNREGRADLYWNYIIGAVYRYFDYNMLSDFFLKFRYDSDYIFYQKVMMLGMEGFVFNKDSKDRVALEELRHDCIKKAVENQDGAELFDEIAAAYFGSITGSDMKIRDSVSNLIDDLNFDEILNTEQLIRQMDLIISKYFKPEYDDEFYIKKVRKNKFGFIKQSMSKPSGDEDLFVFADNKGNTYQKSKIIAKWFEFKEKSEKREREFIKNYFGASVVGESGTKAYESMLCSDNHEKCHLHFTRGQFENNEVSRLRQSLTSAQREKNEAHYSKNYIKNTNNIIKLTHRIKNAIENYSYSLKSKEGKLYTEKVWRTVVDDKKIFIRIERDEIPDISVDIMLDASASQLQRQEVIAEEAYIIAESLTNCKIPVKIYSFCSMRNYTVMNLFRDYNETNINDKIFSYSAAGFNRDGMALRTALHIMDNTSYGRKILIVLSDGKPNDMLGIASEGPFSPGHEYSDESGVNDAAAEVRKGWQKGISVLCVFTGRDEEINSIKRIYGQKFTRIMSPDKFAEMVGVLIEKELINK</sequence>
<dbReference type="Gene3D" id="3.40.50.410">
    <property type="entry name" value="von Willebrand factor, type A domain"/>
    <property type="match status" value="1"/>
</dbReference>
<dbReference type="PANTHER" id="PTHR41248:SF1">
    <property type="entry name" value="NORD PROTEIN"/>
    <property type="match status" value="1"/>
</dbReference>
<feature type="domain" description="VWFA" evidence="1">
    <location>
        <begin position="364"/>
        <end position="556"/>
    </location>
</feature>
<dbReference type="InterPro" id="IPR036465">
    <property type="entry name" value="vWFA_dom_sf"/>
</dbReference>
<dbReference type="PANTHER" id="PTHR41248">
    <property type="entry name" value="NORD PROTEIN"/>
    <property type="match status" value="1"/>
</dbReference>
<reference evidence="2" key="1">
    <citation type="submission" date="2020-07" db="EMBL/GenBank/DDBJ databases">
        <title>Genomic analysis of a strain of Sedimentibacter Hydroxybenzoicus DSM7310.</title>
        <authorList>
            <person name="Ma S."/>
        </authorList>
    </citation>
    <scope>NUCLEOTIDE SEQUENCE</scope>
    <source>
        <strain evidence="2">DSM 7310</strain>
    </source>
</reference>
<comment type="caution">
    <text evidence="2">The sequence shown here is derived from an EMBL/GenBank/DDBJ whole genome shotgun (WGS) entry which is preliminary data.</text>
</comment>
<keyword evidence="3" id="KW-1185">Reference proteome</keyword>
<protein>
    <recommendedName>
        <fullName evidence="1">VWFA domain-containing protein</fullName>
    </recommendedName>
</protein>
<proteinExistence type="predicted"/>
<dbReference type="AlphaFoldDB" id="A0A974BKN5"/>
<dbReference type="PROSITE" id="PS50234">
    <property type="entry name" value="VWFA"/>
    <property type="match status" value="1"/>
</dbReference>
<evidence type="ECO:0000313" key="2">
    <source>
        <dbReference type="EMBL" id="NYB75075.1"/>
    </source>
</evidence>
<dbReference type="Proteomes" id="UP000611629">
    <property type="component" value="Unassembled WGS sequence"/>
</dbReference>